<proteinExistence type="predicted"/>
<feature type="domain" description="BPL/LPL catalytic" evidence="1">
    <location>
        <begin position="16"/>
        <end position="225"/>
    </location>
</feature>
<sequence length="255" mass="28316">MNMAVDEAILICQSEGKVPPTIRFYQWNPPAITIGYFQKINQEVDLEACREAGIDCVRRLTGGRAVLHHRELTYSLVTTENDPHVPGGVLSSYLAISKGLLAGLRNLGLEGKVVEGASQRSKGTAACFDAPSWYEITIDGKKVIGSAQTRKHGSLLQHGSVPIILEAEEVCRYLRFPSPAIKEYAFRRLRDKAAGLAQLLGYVPPMPSIEKAFLAGFAEGLGIQPVVDELTVREKELARDLYINKYRQDTWNFKR</sequence>
<evidence type="ECO:0000259" key="1">
    <source>
        <dbReference type="PROSITE" id="PS51733"/>
    </source>
</evidence>
<dbReference type="InterPro" id="IPR050664">
    <property type="entry name" value="Octanoyltrans_LipM/LipL"/>
</dbReference>
<evidence type="ECO:0000313" key="2">
    <source>
        <dbReference type="EMBL" id="SHF53779.1"/>
    </source>
</evidence>
<gene>
    <name evidence="2" type="ORF">SAMN02745133_02918</name>
</gene>
<dbReference type="PROSITE" id="PS51733">
    <property type="entry name" value="BPL_LPL_CATALYTIC"/>
    <property type="match status" value="1"/>
</dbReference>
<accession>A0A1M5CGC7</accession>
<dbReference type="OrthoDB" id="9788148at2"/>
<dbReference type="SUPFAM" id="SSF55681">
    <property type="entry name" value="Class II aaRS and biotin synthetases"/>
    <property type="match status" value="1"/>
</dbReference>
<dbReference type="GO" id="GO:0140096">
    <property type="term" value="F:catalytic activity, acting on a protein"/>
    <property type="evidence" value="ECO:0007669"/>
    <property type="project" value="UniProtKB-ARBA"/>
</dbReference>
<dbReference type="AlphaFoldDB" id="A0A1M5CGC7"/>
<reference evidence="3" key="1">
    <citation type="submission" date="2016-11" db="EMBL/GenBank/DDBJ databases">
        <authorList>
            <person name="Varghese N."/>
            <person name="Submissions S."/>
        </authorList>
    </citation>
    <scope>NUCLEOTIDE SEQUENCE [LARGE SCALE GENOMIC DNA]</scope>
    <source>
        <strain evidence="3">DSM 12395</strain>
    </source>
</reference>
<name>A0A1M5CGC7_9FIRM</name>
<dbReference type="PANTHER" id="PTHR43679">
    <property type="entry name" value="OCTANOYLTRANSFERASE LIPM-RELATED"/>
    <property type="match status" value="1"/>
</dbReference>
<dbReference type="GO" id="GO:0016740">
    <property type="term" value="F:transferase activity"/>
    <property type="evidence" value="ECO:0007669"/>
    <property type="project" value="UniProtKB-ARBA"/>
</dbReference>
<organism evidence="2 3">
    <name type="scientific">Desulforamulus putei DSM 12395</name>
    <dbReference type="NCBI Taxonomy" id="1121429"/>
    <lineage>
        <taxon>Bacteria</taxon>
        <taxon>Bacillati</taxon>
        <taxon>Bacillota</taxon>
        <taxon>Clostridia</taxon>
        <taxon>Eubacteriales</taxon>
        <taxon>Peptococcaceae</taxon>
        <taxon>Desulforamulus</taxon>
    </lineage>
</organism>
<dbReference type="Gene3D" id="3.30.930.10">
    <property type="entry name" value="Bira Bifunctional Protein, Domain 2"/>
    <property type="match status" value="1"/>
</dbReference>
<dbReference type="Pfam" id="PF21948">
    <property type="entry name" value="LplA-B_cat"/>
    <property type="match status" value="1"/>
</dbReference>
<dbReference type="CDD" id="cd16443">
    <property type="entry name" value="LplA"/>
    <property type="match status" value="1"/>
</dbReference>
<protein>
    <submittedName>
        <fullName evidence="2">Lipoate-protein ligase A</fullName>
    </submittedName>
</protein>
<dbReference type="PANTHER" id="PTHR43679:SF2">
    <property type="entry name" value="OCTANOYL-[GCVH]:PROTEIN N-OCTANOYLTRANSFERASE"/>
    <property type="match status" value="1"/>
</dbReference>
<keyword evidence="3" id="KW-1185">Reference proteome</keyword>
<dbReference type="Proteomes" id="UP000184148">
    <property type="component" value="Unassembled WGS sequence"/>
</dbReference>
<dbReference type="InterPro" id="IPR004143">
    <property type="entry name" value="BPL_LPL_catalytic"/>
</dbReference>
<dbReference type="EMBL" id="FQUY01000032">
    <property type="protein sequence ID" value="SHF53779.1"/>
    <property type="molecule type" value="Genomic_DNA"/>
</dbReference>
<dbReference type="GO" id="GO:0009249">
    <property type="term" value="P:protein lipoylation"/>
    <property type="evidence" value="ECO:0007669"/>
    <property type="project" value="UniProtKB-ARBA"/>
</dbReference>
<dbReference type="GO" id="GO:0016874">
    <property type="term" value="F:ligase activity"/>
    <property type="evidence" value="ECO:0007669"/>
    <property type="project" value="UniProtKB-KW"/>
</dbReference>
<evidence type="ECO:0000313" key="3">
    <source>
        <dbReference type="Proteomes" id="UP000184148"/>
    </source>
</evidence>
<keyword evidence="2" id="KW-0436">Ligase</keyword>
<dbReference type="InterPro" id="IPR045864">
    <property type="entry name" value="aa-tRNA-synth_II/BPL/LPL"/>
</dbReference>
<dbReference type="RefSeq" id="WP_073240088.1">
    <property type="nucleotide sequence ID" value="NZ_FQUY01000032.1"/>
</dbReference>
<dbReference type="STRING" id="1121429.SAMN02745133_02918"/>